<accession>A0A1G4WQS8</accession>
<dbReference type="AlphaFoldDB" id="A0A1G4WQS8"/>
<evidence type="ECO:0000313" key="1">
    <source>
        <dbReference type="EMBL" id="SCX27113.1"/>
    </source>
</evidence>
<evidence type="ECO:0008006" key="3">
    <source>
        <dbReference type="Google" id="ProtNLM"/>
    </source>
</evidence>
<proteinExistence type="predicted"/>
<sequence length="215" mass="24017">MTDWLRGSLVLVSDYSVPDPAQVWPLLQRRVDALADLGAHHVLVYTSTTDPERVLVILVLHAHEPLRDLIRSRTFFDWFDAVGVTDLPAVFAGELFDRIDLDGDLRSGAPPIIVSMVTPVDDVSALSVRVRESAAAFRATGVRRFWSFKAFDDPHEMLILQQVDDESSARRWLHDSDDAADWLTEAGVGAYPPVFIGRFCHMMAIDLPTDPGARH</sequence>
<dbReference type="Proteomes" id="UP000199707">
    <property type="component" value="Unassembled WGS sequence"/>
</dbReference>
<dbReference type="EMBL" id="FMUB01000009">
    <property type="protein sequence ID" value="SCX27113.1"/>
    <property type="molecule type" value="Genomic_DNA"/>
</dbReference>
<name>A0A1G4WQS8_9MYCO</name>
<reference evidence="2" key="1">
    <citation type="submission" date="2016-10" db="EMBL/GenBank/DDBJ databases">
        <authorList>
            <person name="Varghese N."/>
            <person name="Submissions S."/>
        </authorList>
    </citation>
    <scope>NUCLEOTIDE SEQUENCE [LARGE SCALE GENOMIC DNA]</scope>
    <source>
        <strain evidence="2">UNC267MFSha1.1M11</strain>
    </source>
</reference>
<dbReference type="STRING" id="1502745.SAMN02799620_04217"/>
<organism evidence="1 2">
    <name type="scientific">Mycolicibacterium fluoranthenivorans</name>
    <dbReference type="NCBI Taxonomy" id="258505"/>
    <lineage>
        <taxon>Bacteria</taxon>
        <taxon>Bacillati</taxon>
        <taxon>Actinomycetota</taxon>
        <taxon>Actinomycetes</taxon>
        <taxon>Mycobacteriales</taxon>
        <taxon>Mycobacteriaceae</taxon>
        <taxon>Mycolicibacterium</taxon>
    </lineage>
</organism>
<dbReference type="RefSeq" id="WP_090360681.1">
    <property type="nucleotide sequence ID" value="NZ_FMUB01000009.1"/>
</dbReference>
<evidence type="ECO:0000313" key="2">
    <source>
        <dbReference type="Proteomes" id="UP000199707"/>
    </source>
</evidence>
<gene>
    <name evidence="1" type="ORF">SAMN02799620_04217</name>
</gene>
<protein>
    <recommendedName>
        <fullName evidence="3">Fatty-acid--CoA ligase</fullName>
    </recommendedName>
</protein>